<dbReference type="Proteomes" id="UP000886501">
    <property type="component" value="Unassembled WGS sequence"/>
</dbReference>
<accession>A0ACB6ZUZ7</accession>
<organism evidence="1 2">
    <name type="scientific">Thelephora ganbajun</name>
    <name type="common">Ganba fungus</name>
    <dbReference type="NCBI Taxonomy" id="370292"/>
    <lineage>
        <taxon>Eukaryota</taxon>
        <taxon>Fungi</taxon>
        <taxon>Dikarya</taxon>
        <taxon>Basidiomycota</taxon>
        <taxon>Agaricomycotina</taxon>
        <taxon>Agaricomycetes</taxon>
        <taxon>Thelephorales</taxon>
        <taxon>Thelephoraceae</taxon>
        <taxon>Thelephora</taxon>
    </lineage>
</organism>
<evidence type="ECO:0000313" key="1">
    <source>
        <dbReference type="EMBL" id="KAF9653477.1"/>
    </source>
</evidence>
<reference evidence="1" key="2">
    <citation type="journal article" date="2020" name="Nat. Commun.">
        <title>Large-scale genome sequencing of mycorrhizal fungi provides insights into the early evolution of symbiotic traits.</title>
        <authorList>
            <person name="Miyauchi S."/>
            <person name="Kiss E."/>
            <person name="Kuo A."/>
            <person name="Drula E."/>
            <person name="Kohler A."/>
            <person name="Sanchez-Garcia M."/>
            <person name="Morin E."/>
            <person name="Andreopoulos B."/>
            <person name="Barry K.W."/>
            <person name="Bonito G."/>
            <person name="Buee M."/>
            <person name="Carver A."/>
            <person name="Chen C."/>
            <person name="Cichocki N."/>
            <person name="Clum A."/>
            <person name="Culley D."/>
            <person name="Crous P.W."/>
            <person name="Fauchery L."/>
            <person name="Girlanda M."/>
            <person name="Hayes R.D."/>
            <person name="Keri Z."/>
            <person name="LaButti K."/>
            <person name="Lipzen A."/>
            <person name="Lombard V."/>
            <person name="Magnuson J."/>
            <person name="Maillard F."/>
            <person name="Murat C."/>
            <person name="Nolan M."/>
            <person name="Ohm R.A."/>
            <person name="Pangilinan J."/>
            <person name="Pereira M.F."/>
            <person name="Perotto S."/>
            <person name="Peter M."/>
            <person name="Pfister S."/>
            <person name="Riley R."/>
            <person name="Sitrit Y."/>
            <person name="Stielow J.B."/>
            <person name="Szollosi G."/>
            <person name="Zifcakova L."/>
            <person name="Stursova M."/>
            <person name="Spatafora J.W."/>
            <person name="Tedersoo L."/>
            <person name="Vaario L.M."/>
            <person name="Yamada A."/>
            <person name="Yan M."/>
            <person name="Wang P."/>
            <person name="Xu J."/>
            <person name="Bruns T."/>
            <person name="Baldrian P."/>
            <person name="Vilgalys R."/>
            <person name="Dunand C."/>
            <person name="Henrissat B."/>
            <person name="Grigoriev I.V."/>
            <person name="Hibbett D."/>
            <person name="Nagy L.G."/>
            <person name="Martin F.M."/>
        </authorList>
    </citation>
    <scope>NUCLEOTIDE SEQUENCE</scope>
    <source>
        <strain evidence="1">P2</strain>
    </source>
</reference>
<comment type="caution">
    <text evidence="1">The sequence shown here is derived from an EMBL/GenBank/DDBJ whole genome shotgun (WGS) entry which is preliminary data.</text>
</comment>
<gene>
    <name evidence="1" type="ORF">BDM02DRAFT_3087277</name>
</gene>
<dbReference type="EMBL" id="MU117963">
    <property type="protein sequence ID" value="KAF9653477.1"/>
    <property type="molecule type" value="Genomic_DNA"/>
</dbReference>
<reference evidence="1" key="1">
    <citation type="submission" date="2019-10" db="EMBL/GenBank/DDBJ databases">
        <authorList>
            <consortium name="DOE Joint Genome Institute"/>
            <person name="Kuo A."/>
            <person name="Miyauchi S."/>
            <person name="Kiss E."/>
            <person name="Drula E."/>
            <person name="Kohler A."/>
            <person name="Sanchez-Garcia M."/>
            <person name="Andreopoulos B."/>
            <person name="Barry K.W."/>
            <person name="Bonito G."/>
            <person name="Buee M."/>
            <person name="Carver A."/>
            <person name="Chen C."/>
            <person name="Cichocki N."/>
            <person name="Clum A."/>
            <person name="Culley D."/>
            <person name="Crous P.W."/>
            <person name="Fauchery L."/>
            <person name="Girlanda M."/>
            <person name="Hayes R."/>
            <person name="Keri Z."/>
            <person name="Labutti K."/>
            <person name="Lipzen A."/>
            <person name="Lombard V."/>
            <person name="Magnuson J."/>
            <person name="Maillard F."/>
            <person name="Morin E."/>
            <person name="Murat C."/>
            <person name="Nolan M."/>
            <person name="Ohm R."/>
            <person name="Pangilinan J."/>
            <person name="Pereira M."/>
            <person name="Perotto S."/>
            <person name="Peter M."/>
            <person name="Riley R."/>
            <person name="Sitrit Y."/>
            <person name="Stielow B."/>
            <person name="Szollosi G."/>
            <person name="Zifcakova L."/>
            <person name="Stursova M."/>
            <person name="Spatafora J.W."/>
            <person name="Tedersoo L."/>
            <person name="Vaario L.-M."/>
            <person name="Yamada A."/>
            <person name="Yan M."/>
            <person name="Wang P."/>
            <person name="Xu J."/>
            <person name="Bruns T."/>
            <person name="Baldrian P."/>
            <person name="Vilgalys R."/>
            <person name="Henrissat B."/>
            <person name="Grigoriev I.V."/>
            <person name="Hibbett D."/>
            <person name="Nagy L.G."/>
            <person name="Martin F.M."/>
        </authorList>
    </citation>
    <scope>NUCLEOTIDE SEQUENCE</scope>
    <source>
        <strain evidence="1">P2</strain>
    </source>
</reference>
<name>A0ACB6ZUZ7_THEGA</name>
<sequence>MLHICRAEDGQVFQVNASLWDIERLGSLELFLQQETGVDQDSVLAYLSDGRRLRSENVRELAGAHDQTIYVYNKRYLDIDFDRVLQELHVDPPLDPPIDEAIDATPPFRPSQLATTYLRTAHIHKEQVNNTLNTLRYQHEALRIASTSLDLNVLAIMDVFEGISQSAQKDLGKQEALLAGVDADLEIISRVKIHAEFMSPAARKAVEAGEKARTLGDYVSNVKMKQVAETCARTHGDLRSTFTQVEGAVARLNHGTDEVRVAASATGVINDSDMCWRRSQETFEKITDAAANLESTPRRKRPTPVDLRQLDALLRNDVVYITSLKNSYTEQCISALRRISTLNDDLVQLPPALSSLQASFRAKTSFSHIQRLHNMLYAYGATIVEVARRKEFSRFFYQRAQSILEVMAKLSAAERKRRQVYRGEMRGQLPFDVKGMDDAVPTVDFTPDRVADPPYSLERVDVDDLLRVLADLEHFAKSAGDAAAISSVEEARTSLERLIDKMDGIESGFDRIAERSLLSASWLESHRRRSTEEAYEELAEQFKALQQANAEQVANFQVERDALITEASDLRSALQGAQSVVNTSQERISALEREICAARTQIASDADARRILEARNAELFEDTEKRKIALADALADATEQARRADKAIQELSQVEAEYQDVKVLEERHAHRIAALVEDQTTTLRNLEEARSKGEDLKSQIESVYSESEGMRRALEEAKKEKDRLLRAQASEHDRIIRDHIAEADGDRAVLEHQFTEFKVAVETSEEKLKEARSQAEVALADAKATREELQRVGLELRETRHVEAALRADLRDGHVSQFGYEQRIEESGRLVAQLLDVAIQFRNSHVKAAATALALNSHPTSGKPQSVANAADSIIVPHTRHAVLGLQDEPSPIDPSDPQAALEILRAVDHDHLLDVVNKTGSTIRKWQKQCKEYRDRAKGKISFRNFTKGDLALFLPTKNSESRPWAAFNVSFPHYFLQATGNLEEQLKTREWIVARITLITERVVDRRDPLSNPYRLGDGVKYYMLEVEDWTQQTQTQASKRRTYSRRVASPTIETESKPVLAEEPLPVPAEPEVEESFTASHQFPTRSRANSTPPAGPSSLSRLLAQASTEVTPDQITTPTPNKAQSTPEVTTNDRESEVVPQEQQQEQQEQSQSEVVDTVSPSPPLITIPVRSSPQQQSPMRPGSRSSKLSITSRMSIGRKPGGSVTGKASPTTAITGLPITASKLSGDLPVVRRTAETPTPEGSPSDGMSNLLKQHHRRRTSLSYSVSRNFPLTSGTTTAISHAANVQGSTDIRNETSVSGAGSRLASLATSWGVAFGRRRKTVVLDSIPQVSNNSDDQPEESGHS</sequence>
<proteinExistence type="predicted"/>
<evidence type="ECO:0000313" key="2">
    <source>
        <dbReference type="Proteomes" id="UP000886501"/>
    </source>
</evidence>
<keyword evidence="2" id="KW-1185">Reference proteome</keyword>
<protein>
    <submittedName>
        <fullName evidence="1">Peripheral membrane protein</fullName>
    </submittedName>
</protein>